<dbReference type="VEuPathDB" id="PlasmoDB:PRG01_1129500"/>
<dbReference type="InterPro" id="IPR012677">
    <property type="entry name" value="Nucleotide-bd_a/b_plait_sf"/>
</dbReference>
<dbReference type="SUPFAM" id="SSF54928">
    <property type="entry name" value="RNA-binding domain, RBD"/>
    <property type="match status" value="1"/>
</dbReference>
<dbReference type="InterPro" id="IPR000504">
    <property type="entry name" value="RRM_dom"/>
</dbReference>
<name>A0A060RUJ2_PLARE</name>
<dbReference type="AlphaFoldDB" id="A0A060RUJ2"/>
<evidence type="ECO:0000313" key="3">
    <source>
        <dbReference type="EMBL" id="CDO65123.1"/>
    </source>
</evidence>
<feature type="domain" description="RRM" evidence="2">
    <location>
        <begin position="953"/>
        <end position="1040"/>
    </location>
</feature>
<organism evidence="3 4">
    <name type="scientific">Plasmodium reichenowi</name>
    <dbReference type="NCBI Taxonomy" id="5854"/>
    <lineage>
        <taxon>Eukaryota</taxon>
        <taxon>Sar</taxon>
        <taxon>Alveolata</taxon>
        <taxon>Apicomplexa</taxon>
        <taxon>Aconoidasida</taxon>
        <taxon>Haemosporida</taxon>
        <taxon>Plasmodiidae</taxon>
        <taxon>Plasmodium</taxon>
        <taxon>Plasmodium (Laverania)</taxon>
    </lineage>
</organism>
<keyword evidence="4" id="KW-1185">Reference proteome</keyword>
<keyword evidence="1" id="KW-0694">RNA-binding</keyword>
<evidence type="ECO:0000256" key="1">
    <source>
        <dbReference type="PROSITE-ProRule" id="PRU00176"/>
    </source>
</evidence>
<proteinExistence type="predicted"/>
<dbReference type="Proteomes" id="UP000027581">
    <property type="component" value="Unassembled WGS sequence"/>
</dbReference>
<dbReference type="GO" id="GO:0003723">
    <property type="term" value="F:RNA binding"/>
    <property type="evidence" value="ECO:0007669"/>
    <property type="project" value="UniProtKB-UniRule"/>
</dbReference>
<gene>
    <name evidence="3" type="ORF">PRCDC_1130500</name>
</gene>
<dbReference type="Gene3D" id="3.30.40.10">
    <property type="entry name" value="Zinc/RING finger domain, C3HC4 (zinc finger)"/>
    <property type="match status" value="1"/>
</dbReference>
<dbReference type="EMBL" id="HG810772">
    <property type="protein sequence ID" value="CDO65123.1"/>
    <property type="molecule type" value="Genomic_DNA"/>
</dbReference>
<evidence type="ECO:0000313" key="4">
    <source>
        <dbReference type="Proteomes" id="UP000027581"/>
    </source>
</evidence>
<dbReference type="InterPro" id="IPR013083">
    <property type="entry name" value="Znf_RING/FYVE/PHD"/>
</dbReference>
<dbReference type="PANTHER" id="PTHR35367:SF2">
    <property type="entry name" value="PROTEIN, PUTATIVE-RELATED"/>
    <property type="match status" value="1"/>
</dbReference>
<dbReference type="Gene3D" id="3.30.70.330">
    <property type="match status" value="1"/>
</dbReference>
<reference evidence="3" key="1">
    <citation type="submission" date="2014-01" db="EMBL/GenBank/DDBJ databases">
        <authorList>
            <person name="Aslett M."/>
        </authorList>
    </citation>
    <scope>NUCLEOTIDE SEQUENCE</scope>
    <source>
        <strain evidence="3">CDC</strain>
    </source>
</reference>
<dbReference type="PANTHER" id="PTHR35367">
    <property type="entry name" value="RRM DOMAIN-CONTAINING PROTEIN"/>
    <property type="match status" value="1"/>
</dbReference>
<protein>
    <recommendedName>
        <fullName evidence="2">RRM domain-containing protein</fullName>
    </recommendedName>
</protein>
<dbReference type="PROSITE" id="PS50102">
    <property type="entry name" value="RRM"/>
    <property type="match status" value="1"/>
</dbReference>
<dbReference type="VEuPathDB" id="PlasmoDB:PRCDC_1130500"/>
<reference evidence="3" key="2">
    <citation type="submission" date="2014-05" db="EMBL/GenBank/DDBJ databases">
        <title>The genome sequences of chimpanzee malaria parasites reveal the path to human adaptation.</title>
        <authorList>
            <person name="Otto T.D."/>
            <person name="Rayner J.C."/>
            <person name="Boehme U."/>
            <person name="Pain A."/>
            <person name="Spottiswoode N."/>
            <person name="Sanders M."/>
            <person name="Quail M."/>
            <person name="Ollomo B."/>
            <person name="Renaud F."/>
            <person name="Thomas A.W."/>
            <person name="Prugnolle F."/>
            <person name="Conway D.J."/>
            <person name="Newbold C."/>
            <person name="Berriman M."/>
        </authorList>
    </citation>
    <scope>NUCLEOTIDE SEQUENCE [LARGE SCALE GENOMIC DNA]</scope>
    <source>
        <strain evidence="3">CDC</strain>
    </source>
</reference>
<accession>A0A060RUJ2</accession>
<sequence>MKEDNNNNDISLGEKDISRKESPFYDSSIAHRDVKHFVRPPICSVSTATDSFRCSTNSNANYMTCPYMNSYETCTENNIPVHGLREKNGKYKECEEDNNKDLNYMCGNAYVDPYNISTIEKKDDIYFSMFKNEESNIKNKESNHNNSKYPFNSCTKDMKICANEYDDSKNFSSFLSKDSIYPNSISKNHMSNKIPFYNKEILKNININNNNNNNNNNIKMKRNTINNDEIFKQIAYEKNVINKINKPTYDIFKKDEKYPYLPNDEKYNDMMIMLMSGLDIKDNYNNICDNNNNKEKKNPVDDKNIQDVKKNGNYFKDYISDVYHKLINENINNNKEINNINNYNIFNNYIDNDNINSNDNYIYMNRENNQDVDKNIFSFGKSNLNFKKENNNIYDTCKVFINKDYKEDILGNNNIEDILGNNNIEDILGNNNIEDILDNNNNIEDILDNNNIEDILDNNNIDDILDNNNIEDILDNNNIEDILDNNNNIEDILDNNNIEDILDNNNNIEDILDNNNIEDIPYNYNKEYIVDNNNIQDIPYNYNKEYILDNNNIEDTFDNYNNDNTFTNDYFYNLKKGKKVSFDININKNKIIDHSFSINESYPFFLQNNIKDNKKNSLHNPCVDLNIYPNDLNEVIFHDSEDKNILIDDDTNKNSIIQKEENIKDNINQLILSNYITHKNDYININNIDDEKMIKGFHKKEIFPYIKVNDDDDNNNNNNNKYYMDSNNNVKNNCNTCYYNYNNGWWDKSRILSENYISNHNNIQYNFSSNYSNNVIYPLHNESNIHEEKSSLEDIKDEEPLVFVKHEYDNKNKLNDMVCLDNCLCDTCVSINEELLSNEEKNKKNIFENMKTYNFLCNLLNDKQDDFTDNNNEYITSQSCFEENNNMNEYYHNNEYNNINDTYDNYIFDNINQEYDNSPLEENIIYPESYNNILQHKKKDKDIIIKKKKSLAKYTLIVNVPPNTTRKDLMNVFSQFGNVDLTMVVCDKESRHPNKEWTATSGYSFVRFSTNIEARKTLTAATCGLIKIRGSKVRATWAKKDSYSKREKDIVLKIPSSILMINIQEFNCCICKIYLSYQPILFPCCFVSSCSDCLANSIMNDINQQNFKCPNCNIILNDKIIKLDKNVKGTLALLYKYYSNIKVKCPHTGCLWIGYHYQYLNHFISCKYNIPHEIQT</sequence>
<evidence type="ECO:0000259" key="2">
    <source>
        <dbReference type="PROSITE" id="PS50102"/>
    </source>
</evidence>
<dbReference type="InterPro" id="IPR035979">
    <property type="entry name" value="RBD_domain_sf"/>
</dbReference>